<reference evidence="5 6" key="1">
    <citation type="submission" date="2020-02" db="EMBL/GenBank/DDBJ databases">
        <title>Fructobacillus sp. isolated from paper mulberry of Taiwan.</title>
        <authorList>
            <person name="Lin S.-T."/>
        </authorList>
    </citation>
    <scope>NUCLEOTIDE SEQUENCE [LARGE SCALE GENOMIC DNA]</scope>
    <source>
        <strain evidence="5 6">M1-10</strain>
    </source>
</reference>
<evidence type="ECO:0000313" key="5">
    <source>
        <dbReference type="EMBL" id="MBS9335106.1"/>
    </source>
</evidence>
<gene>
    <name evidence="5" type="ORF">G6R27_03505</name>
</gene>
<evidence type="ECO:0000256" key="2">
    <source>
        <dbReference type="SAM" id="MobiDB-lite"/>
    </source>
</evidence>
<accession>A0ABS5QPL8</accession>
<dbReference type="Gene3D" id="2.60.40.1240">
    <property type="match status" value="1"/>
</dbReference>
<feature type="compositionally biased region" description="Basic and acidic residues" evidence="2">
    <location>
        <begin position="42"/>
        <end position="54"/>
    </location>
</feature>
<dbReference type="InterPro" id="IPR031989">
    <property type="entry name" value="DUF5067"/>
</dbReference>
<dbReference type="RefSeq" id="WP_213819684.1">
    <property type="nucleotide sequence ID" value="NZ_JAAMFI010000001.1"/>
</dbReference>
<feature type="domain" description="DUF5067" evidence="4">
    <location>
        <begin position="43"/>
        <end position="170"/>
    </location>
</feature>
<feature type="signal peptide" evidence="3">
    <location>
        <begin position="1"/>
        <end position="25"/>
    </location>
</feature>
<protein>
    <submittedName>
        <fullName evidence="5">DUF5067 domain-containing protein</fullName>
    </submittedName>
</protein>
<feature type="chain" id="PRO_5045599965" evidence="3">
    <location>
        <begin position="26"/>
        <end position="185"/>
    </location>
</feature>
<comment type="caution">
    <text evidence="5">The sequence shown here is derived from an EMBL/GenBank/DDBJ whole genome shotgun (WGS) entry which is preliminary data.</text>
</comment>
<dbReference type="Pfam" id="PF16729">
    <property type="entry name" value="DUF5067"/>
    <property type="match status" value="1"/>
</dbReference>
<feature type="region of interest" description="Disordered" evidence="2">
    <location>
        <begin position="33"/>
        <end position="54"/>
    </location>
</feature>
<evidence type="ECO:0000256" key="1">
    <source>
        <dbReference type="ARBA" id="ARBA00022729"/>
    </source>
</evidence>
<dbReference type="InterPro" id="IPR029050">
    <property type="entry name" value="Immunoprotect_excell_Ig-like"/>
</dbReference>
<proteinExistence type="predicted"/>
<dbReference type="Proteomes" id="UP001519418">
    <property type="component" value="Unassembled WGS sequence"/>
</dbReference>
<evidence type="ECO:0000256" key="3">
    <source>
        <dbReference type="SAM" id="SignalP"/>
    </source>
</evidence>
<evidence type="ECO:0000313" key="6">
    <source>
        <dbReference type="Proteomes" id="UP001519418"/>
    </source>
</evidence>
<keyword evidence="6" id="KW-1185">Reference proteome</keyword>
<name>A0ABS5QPL8_9LACO</name>
<dbReference type="EMBL" id="JAAMFI010000001">
    <property type="protein sequence ID" value="MBS9335106.1"/>
    <property type="molecule type" value="Genomic_DNA"/>
</dbReference>
<organism evidence="5 6">
    <name type="scientific">Fructobacillus papyriferae</name>
    <dbReference type="NCBI Taxonomy" id="2713171"/>
    <lineage>
        <taxon>Bacteria</taxon>
        <taxon>Bacillati</taxon>
        <taxon>Bacillota</taxon>
        <taxon>Bacilli</taxon>
        <taxon>Lactobacillales</taxon>
        <taxon>Lactobacillaceae</taxon>
        <taxon>Fructobacillus</taxon>
    </lineage>
</organism>
<sequence length="185" mass="20060">MLKNKKFVLSAIVVAVVAVLGVAFSTFQSQNTEKASTTSKTTKSEKTQGNDKEWSVKGHVFHGGSLVFDMKNSEVVDSTDGSKIIAIHTKLSDVSDIKTVSSAAVYGAITASQKVNGQDKELYPAPSQSKNDQVNEASRQLKQKLEPGQSHNIALMFALENNSDVTLHFQNPDKKEIGTTTFKVN</sequence>
<keyword evidence="1 3" id="KW-0732">Signal</keyword>
<evidence type="ECO:0000259" key="4">
    <source>
        <dbReference type="Pfam" id="PF16729"/>
    </source>
</evidence>